<dbReference type="EMBL" id="LAZR01059236">
    <property type="protein sequence ID" value="KKK68229.1"/>
    <property type="molecule type" value="Genomic_DNA"/>
</dbReference>
<accession>A0A0F8ZPA7</accession>
<evidence type="ECO:0000313" key="1">
    <source>
        <dbReference type="EMBL" id="KKK68229.1"/>
    </source>
</evidence>
<comment type="caution">
    <text evidence="1">The sequence shown here is derived from an EMBL/GenBank/DDBJ whole genome shotgun (WGS) entry which is preliminary data.</text>
</comment>
<reference evidence="1" key="1">
    <citation type="journal article" date="2015" name="Nature">
        <title>Complex archaea that bridge the gap between prokaryotes and eukaryotes.</title>
        <authorList>
            <person name="Spang A."/>
            <person name="Saw J.H."/>
            <person name="Jorgensen S.L."/>
            <person name="Zaremba-Niedzwiedzka K."/>
            <person name="Martijn J."/>
            <person name="Lind A.E."/>
            <person name="van Eijk R."/>
            <person name="Schleper C."/>
            <person name="Guy L."/>
            <person name="Ettema T.J."/>
        </authorList>
    </citation>
    <scope>NUCLEOTIDE SEQUENCE</scope>
</reference>
<protein>
    <submittedName>
        <fullName evidence="1">Uncharacterized protein</fullName>
    </submittedName>
</protein>
<sequence length="61" mass="6943">MKKPQLSLPDSVHVVCDQWGHCVFCGNYEDLRYGVCFPCSGTVPGDKQKEQVEKWGKQRTV</sequence>
<dbReference type="AlphaFoldDB" id="A0A0F8ZPA7"/>
<organism evidence="1">
    <name type="scientific">marine sediment metagenome</name>
    <dbReference type="NCBI Taxonomy" id="412755"/>
    <lineage>
        <taxon>unclassified sequences</taxon>
        <taxon>metagenomes</taxon>
        <taxon>ecological metagenomes</taxon>
    </lineage>
</organism>
<proteinExistence type="predicted"/>
<gene>
    <name evidence="1" type="ORF">LCGC14_2946180</name>
</gene>
<name>A0A0F8ZPA7_9ZZZZ</name>